<sequence length="68" mass="7650">MHMQADQSTNVADDRNLTGRQTADDGANSGRYSDYGKRRKLEGCLVTHVTVGEGWDWLEIGRWRLVVG</sequence>
<name>A0A8K0H7U4_9ROSA</name>
<accession>A0A8K0H7U4</accession>
<dbReference type="Proteomes" id="UP000796880">
    <property type="component" value="Unassembled WGS sequence"/>
</dbReference>
<organism evidence="2 3">
    <name type="scientific">Rhamnella rubrinervis</name>
    <dbReference type="NCBI Taxonomy" id="2594499"/>
    <lineage>
        <taxon>Eukaryota</taxon>
        <taxon>Viridiplantae</taxon>
        <taxon>Streptophyta</taxon>
        <taxon>Embryophyta</taxon>
        <taxon>Tracheophyta</taxon>
        <taxon>Spermatophyta</taxon>
        <taxon>Magnoliopsida</taxon>
        <taxon>eudicotyledons</taxon>
        <taxon>Gunneridae</taxon>
        <taxon>Pentapetalae</taxon>
        <taxon>rosids</taxon>
        <taxon>fabids</taxon>
        <taxon>Rosales</taxon>
        <taxon>Rhamnaceae</taxon>
        <taxon>rhamnoid group</taxon>
        <taxon>Rhamneae</taxon>
        <taxon>Rhamnella</taxon>
    </lineage>
</organism>
<protein>
    <submittedName>
        <fullName evidence="2">Uncharacterized protein</fullName>
    </submittedName>
</protein>
<feature type="region of interest" description="Disordered" evidence="1">
    <location>
        <begin position="1"/>
        <end position="35"/>
    </location>
</feature>
<evidence type="ECO:0000313" key="3">
    <source>
        <dbReference type="Proteomes" id="UP000796880"/>
    </source>
</evidence>
<evidence type="ECO:0000256" key="1">
    <source>
        <dbReference type="SAM" id="MobiDB-lite"/>
    </source>
</evidence>
<gene>
    <name evidence="2" type="ORF">FNV43_RR12414</name>
</gene>
<dbReference type="AlphaFoldDB" id="A0A8K0H7U4"/>
<proteinExistence type="predicted"/>
<reference evidence="2" key="1">
    <citation type="submission" date="2020-03" db="EMBL/GenBank/DDBJ databases">
        <title>A high-quality chromosome-level genome assembly of a woody plant with both climbing and erect habits, Rhamnella rubrinervis.</title>
        <authorList>
            <person name="Lu Z."/>
            <person name="Yang Y."/>
            <person name="Zhu X."/>
            <person name="Sun Y."/>
        </authorList>
    </citation>
    <scope>NUCLEOTIDE SEQUENCE</scope>
    <source>
        <strain evidence="2">BYM</strain>
        <tissue evidence="2">Leaf</tissue>
    </source>
</reference>
<comment type="caution">
    <text evidence="2">The sequence shown here is derived from an EMBL/GenBank/DDBJ whole genome shotgun (WGS) entry which is preliminary data.</text>
</comment>
<dbReference type="EMBL" id="VOIH02000005">
    <property type="protein sequence ID" value="KAF3447234.1"/>
    <property type="molecule type" value="Genomic_DNA"/>
</dbReference>
<feature type="compositionally biased region" description="Polar residues" evidence="1">
    <location>
        <begin position="1"/>
        <end position="11"/>
    </location>
</feature>
<evidence type="ECO:0000313" key="2">
    <source>
        <dbReference type="EMBL" id="KAF3447234.1"/>
    </source>
</evidence>
<keyword evidence="3" id="KW-1185">Reference proteome</keyword>